<protein>
    <submittedName>
        <fullName evidence="8">Sodium channel protein type 11 subunit alpha (NaN) (Sensory neuron sodium channel 2) (Sodium channel protein type XI subunit alpha) (Voltage-gated sodium channel subunit alpha Nav1.9)</fullName>
    </submittedName>
</protein>
<feature type="domain" description="EF-hand" evidence="7">
    <location>
        <begin position="336"/>
        <end position="371"/>
    </location>
</feature>
<feature type="transmembrane region" description="Helical" evidence="6">
    <location>
        <begin position="69"/>
        <end position="92"/>
    </location>
</feature>
<dbReference type="InterPro" id="IPR043203">
    <property type="entry name" value="VGCC_Ca_Na"/>
</dbReference>
<dbReference type="Gene3D" id="1.20.120.350">
    <property type="entry name" value="Voltage-gated potassium channels. Chain C"/>
    <property type="match status" value="1"/>
</dbReference>
<keyword evidence="8" id="KW-0407">Ion channel</keyword>
<dbReference type="PANTHER" id="PTHR10037">
    <property type="entry name" value="VOLTAGE-GATED CATION CHANNEL CALCIUM AND SODIUM"/>
    <property type="match status" value="1"/>
</dbReference>
<evidence type="ECO:0000256" key="3">
    <source>
        <dbReference type="ARBA" id="ARBA00022837"/>
    </source>
</evidence>
<evidence type="ECO:0000256" key="1">
    <source>
        <dbReference type="ARBA" id="ARBA00004141"/>
    </source>
</evidence>
<comment type="caution">
    <text evidence="8">The sequence shown here is derived from an EMBL/GenBank/DDBJ whole genome shotgun (WGS) entry which is preliminary data.</text>
</comment>
<keyword evidence="3" id="KW-0106">Calcium</keyword>
<dbReference type="Pfam" id="PF00520">
    <property type="entry name" value="Ion_trans"/>
    <property type="match status" value="1"/>
</dbReference>
<keyword evidence="2 6" id="KW-0812">Transmembrane</keyword>
<dbReference type="InterPro" id="IPR002048">
    <property type="entry name" value="EF_hand_dom"/>
</dbReference>
<dbReference type="SUPFAM" id="SSF47473">
    <property type="entry name" value="EF-hand"/>
    <property type="match status" value="1"/>
</dbReference>
<accession>A0ABP0Q8G8</accession>
<dbReference type="PROSITE" id="PS00018">
    <property type="entry name" value="EF_HAND_1"/>
    <property type="match status" value="1"/>
</dbReference>
<dbReference type="Gene3D" id="1.10.238.10">
    <property type="entry name" value="EF-hand"/>
    <property type="match status" value="1"/>
</dbReference>
<evidence type="ECO:0000313" key="9">
    <source>
        <dbReference type="Proteomes" id="UP001642464"/>
    </source>
</evidence>
<feature type="transmembrane region" description="Helical" evidence="6">
    <location>
        <begin position="6"/>
        <end position="23"/>
    </location>
</feature>
<keyword evidence="4 6" id="KW-1133">Transmembrane helix</keyword>
<reference evidence="8 9" key="1">
    <citation type="submission" date="2024-02" db="EMBL/GenBank/DDBJ databases">
        <authorList>
            <person name="Chen Y."/>
            <person name="Shah S."/>
            <person name="Dougan E. K."/>
            <person name="Thang M."/>
            <person name="Chan C."/>
        </authorList>
    </citation>
    <scope>NUCLEOTIDE SEQUENCE [LARGE SCALE GENOMIC DNA]</scope>
</reference>
<dbReference type="PANTHER" id="PTHR10037:SF230">
    <property type="entry name" value="CA[2+]-CHANNEL PROTEIN ALPHA[[1]] SUBUNIT T, ISOFORM F"/>
    <property type="match status" value="1"/>
</dbReference>
<dbReference type="InterPro" id="IPR011992">
    <property type="entry name" value="EF-hand-dom_pair"/>
</dbReference>
<dbReference type="EMBL" id="CAXAMM010039185">
    <property type="protein sequence ID" value="CAK9084537.1"/>
    <property type="molecule type" value="Genomic_DNA"/>
</dbReference>
<dbReference type="PROSITE" id="PS50222">
    <property type="entry name" value="EF_HAND_2"/>
    <property type="match status" value="1"/>
</dbReference>
<keyword evidence="5 6" id="KW-0472">Membrane</keyword>
<evidence type="ECO:0000259" key="7">
    <source>
        <dbReference type="PROSITE" id="PS50222"/>
    </source>
</evidence>
<keyword evidence="8" id="KW-0813">Transport</keyword>
<evidence type="ECO:0000256" key="6">
    <source>
        <dbReference type="SAM" id="Phobius"/>
    </source>
</evidence>
<comment type="subcellular location">
    <subcellularLocation>
        <location evidence="1">Membrane</location>
        <topology evidence="1">Multi-pass membrane protein</topology>
    </subcellularLocation>
</comment>
<dbReference type="SUPFAM" id="SSF81324">
    <property type="entry name" value="Voltage-gated potassium channels"/>
    <property type="match status" value="1"/>
</dbReference>
<dbReference type="Gene3D" id="1.10.287.70">
    <property type="match status" value="1"/>
</dbReference>
<dbReference type="InterPro" id="IPR027359">
    <property type="entry name" value="Volt_channel_dom_sf"/>
</dbReference>
<dbReference type="GO" id="GO:0034220">
    <property type="term" value="P:monoatomic ion transmembrane transport"/>
    <property type="evidence" value="ECO:0007669"/>
    <property type="project" value="UniProtKB-KW"/>
</dbReference>
<feature type="transmembrane region" description="Helical" evidence="6">
    <location>
        <begin position="154"/>
        <end position="173"/>
    </location>
</feature>
<proteinExistence type="predicted"/>
<evidence type="ECO:0000256" key="4">
    <source>
        <dbReference type="ARBA" id="ARBA00022989"/>
    </source>
</evidence>
<dbReference type="InterPro" id="IPR018247">
    <property type="entry name" value="EF_Hand_1_Ca_BS"/>
</dbReference>
<dbReference type="InterPro" id="IPR005821">
    <property type="entry name" value="Ion_trans_dom"/>
</dbReference>
<organism evidence="8 9">
    <name type="scientific">Durusdinium trenchii</name>
    <dbReference type="NCBI Taxonomy" id="1381693"/>
    <lineage>
        <taxon>Eukaryota</taxon>
        <taxon>Sar</taxon>
        <taxon>Alveolata</taxon>
        <taxon>Dinophyceae</taxon>
        <taxon>Suessiales</taxon>
        <taxon>Symbiodiniaceae</taxon>
        <taxon>Durusdinium</taxon>
    </lineage>
</organism>
<evidence type="ECO:0000313" key="8">
    <source>
        <dbReference type="EMBL" id="CAK9084537.1"/>
    </source>
</evidence>
<name>A0ABP0Q8G8_9DINO</name>
<sequence length="414" mass="46043">MFVYAVTSVIVFNLVVLGIEVEASTHLGISDIPTWFGLCNGIVVGLFTLELSVNLYAQGFSSFFCGRERWWNLFDLLIIVLSLLETVLDLWAAAEAANSGNQALSPSQLRFARSIRLARALRGIRVMRLLRYVSALRTLVLSIMSSMASLMWTLVLLLLLFYSFGVLFTQMVTDECRFQAIMRTEDPNSVPSCLNTDEQGNLIYWNYWDSISTSMLTLFMATTGGIDWDVALKPLGEISVFAGGCLVVYVIITFFAIVNVITGVFVTTAMETTSADKDLAVMKQLQKHQAQVEDLKALFSEISGGERNEEVSIDQFKAAMSIPKFAAFLQSMGISTDLEDVGVLFKLLDADASGLVELDEFIKGCLNLHGTAKGLQLARMSYENKLTRREIKHLHHSVARLHDVLRTGSEHFQV</sequence>
<feature type="transmembrane region" description="Helical" evidence="6">
    <location>
        <begin position="35"/>
        <end position="57"/>
    </location>
</feature>
<gene>
    <name evidence="8" type="ORF">SCF082_LOCUS40100</name>
</gene>
<evidence type="ECO:0000256" key="5">
    <source>
        <dbReference type="ARBA" id="ARBA00023136"/>
    </source>
</evidence>
<evidence type="ECO:0000256" key="2">
    <source>
        <dbReference type="ARBA" id="ARBA00022692"/>
    </source>
</evidence>
<dbReference type="Proteomes" id="UP001642464">
    <property type="component" value="Unassembled WGS sequence"/>
</dbReference>
<keyword evidence="8" id="KW-0406">Ion transport</keyword>
<feature type="transmembrane region" description="Helical" evidence="6">
    <location>
        <begin position="240"/>
        <end position="266"/>
    </location>
</feature>
<keyword evidence="9" id="KW-1185">Reference proteome</keyword>